<gene>
    <name evidence="2" type="ORF">F9B85_10220</name>
</gene>
<dbReference type="CDD" id="cd04301">
    <property type="entry name" value="NAT_SF"/>
    <property type="match status" value="1"/>
</dbReference>
<organism evidence="2 3">
    <name type="scientific">Heliorestis acidaminivorans</name>
    <dbReference type="NCBI Taxonomy" id="553427"/>
    <lineage>
        <taxon>Bacteria</taxon>
        <taxon>Bacillati</taxon>
        <taxon>Bacillota</taxon>
        <taxon>Clostridia</taxon>
        <taxon>Eubacteriales</taxon>
        <taxon>Heliobacteriaceae</taxon>
        <taxon>Heliorestis</taxon>
    </lineage>
</organism>
<dbReference type="SUPFAM" id="SSF55729">
    <property type="entry name" value="Acyl-CoA N-acyltransferases (Nat)"/>
    <property type="match status" value="1"/>
</dbReference>
<dbReference type="OrthoDB" id="9796381at2"/>
<feature type="domain" description="N-acetyltransferase" evidence="1">
    <location>
        <begin position="11"/>
        <end position="156"/>
    </location>
</feature>
<dbReference type="InterPro" id="IPR000182">
    <property type="entry name" value="GNAT_dom"/>
</dbReference>
<dbReference type="EMBL" id="WBXO01000008">
    <property type="protein sequence ID" value="KAB2951925.1"/>
    <property type="molecule type" value="Genomic_DNA"/>
</dbReference>
<name>A0A6I0EZ53_9FIRM</name>
<dbReference type="PROSITE" id="PS51186">
    <property type="entry name" value="GNAT"/>
    <property type="match status" value="1"/>
</dbReference>
<dbReference type="Gene3D" id="3.40.630.30">
    <property type="match status" value="1"/>
</dbReference>
<dbReference type="InterPro" id="IPR016181">
    <property type="entry name" value="Acyl_CoA_acyltransferase"/>
</dbReference>
<evidence type="ECO:0000313" key="2">
    <source>
        <dbReference type="EMBL" id="KAB2951925.1"/>
    </source>
</evidence>
<dbReference type="GO" id="GO:0016747">
    <property type="term" value="F:acyltransferase activity, transferring groups other than amino-acyl groups"/>
    <property type="evidence" value="ECO:0007669"/>
    <property type="project" value="InterPro"/>
</dbReference>
<evidence type="ECO:0000313" key="3">
    <source>
        <dbReference type="Proteomes" id="UP000468766"/>
    </source>
</evidence>
<comment type="caution">
    <text evidence="2">The sequence shown here is derived from an EMBL/GenBank/DDBJ whole genome shotgun (WGS) entry which is preliminary data.</text>
</comment>
<keyword evidence="3" id="KW-1185">Reference proteome</keyword>
<keyword evidence="2" id="KW-0808">Transferase</keyword>
<evidence type="ECO:0000259" key="1">
    <source>
        <dbReference type="PROSITE" id="PS51186"/>
    </source>
</evidence>
<dbReference type="Proteomes" id="UP000468766">
    <property type="component" value="Unassembled WGS sequence"/>
</dbReference>
<protein>
    <submittedName>
        <fullName evidence="2">GNAT family N-acetyltransferase</fullName>
    </submittedName>
</protein>
<dbReference type="AlphaFoldDB" id="A0A6I0EZ53"/>
<dbReference type="Pfam" id="PF00583">
    <property type="entry name" value="Acetyltransf_1"/>
    <property type="match status" value="1"/>
</dbReference>
<sequence length="168" mass="19775">MYQKPSELVFERISNERPVTTSDCGNESINQYLRTTALYDFYAKHRSTSVVYRGTDMVGFFTLSRDTIKIVNRQVMIVHYLAVSDTVQKLGIGREIVEKIIYLAHVTNERYIFLEALKDDDLRLISWYQDRGFFVVDRSYLENPSMVTVWMCLDLFDEESLNRLFDNP</sequence>
<dbReference type="RefSeq" id="WP_151620578.1">
    <property type="nucleotide sequence ID" value="NZ_WBXO01000008.1"/>
</dbReference>
<accession>A0A6I0EZ53</accession>
<reference evidence="2 3" key="1">
    <citation type="submission" date="2019-10" db="EMBL/GenBank/DDBJ databases">
        <title>Whole-genome sequence of the extremophile Heliorestis acidaminivorans DSM 24790.</title>
        <authorList>
            <person name="Kyndt J.A."/>
            <person name="Meyer T.E."/>
        </authorList>
    </citation>
    <scope>NUCLEOTIDE SEQUENCE [LARGE SCALE GENOMIC DNA]</scope>
    <source>
        <strain evidence="2 3">DSM 24790</strain>
    </source>
</reference>
<proteinExistence type="predicted"/>